<dbReference type="AlphaFoldDB" id="A0A699Z6Y8"/>
<keyword evidence="1" id="KW-0732">Signal</keyword>
<sequence>MPGACWPHAHCAAHTSPLLLSACLVRDVYVSSLRGRIGQPDTQARTANVGLVVHRRKGVLREGRRCCGHSHNWRRRAQLSCACRVSGAGHSRPLDGYHHIFRRCWRAIAGPVMYRHCCKCGKCASLSR</sequence>
<accession>A0A699Z6Y8</accession>
<dbReference type="Proteomes" id="UP000485058">
    <property type="component" value="Unassembled WGS sequence"/>
</dbReference>
<proteinExistence type="predicted"/>
<reference evidence="2 3" key="1">
    <citation type="submission" date="2020-02" db="EMBL/GenBank/DDBJ databases">
        <title>Draft genome sequence of Haematococcus lacustris strain NIES-144.</title>
        <authorList>
            <person name="Morimoto D."/>
            <person name="Nakagawa S."/>
            <person name="Yoshida T."/>
            <person name="Sawayama S."/>
        </authorList>
    </citation>
    <scope>NUCLEOTIDE SEQUENCE [LARGE SCALE GENOMIC DNA]</scope>
    <source>
        <strain evidence="2 3">NIES-144</strain>
    </source>
</reference>
<feature type="chain" id="PRO_5025449413" description="Secreted protein" evidence="1">
    <location>
        <begin position="22"/>
        <end position="128"/>
    </location>
</feature>
<evidence type="ECO:0008006" key="4">
    <source>
        <dbReference type="Google" id="ProtNLM"/>
    </source>
</evidence>
<comment type="caution">
    <text evidence="2">The sequence shown here is derived from an EMBL/GenBank/DDBJ whole genome shotgun (WGS) entry which is preliminary data.</text>
</comment>
<dbReference type="EMBL" id="BLLF01000793">
    <property type="protein sequence ID" value="GFH14998.1"/>
    <property type="molecule type" value="Genomic_DNA"/>
</dbReference>
<organism evidence="2 3">
    <name type="scientific">Haematococcus lacustris</name>
    <name type="common">Green alga</name>
    <name type="synonym">Haematococcus pluvialis</name>
    <dbReference type="NCBI Taxonomy" id="44745"/>
    <lineage>
        <taxon>Eukaryota</taxon>
        <taxon>Viridiplantae</taxon>
        <taxon>Chlorophyta</taxon>
        <taxon>core chlorophytes</taxon>
        <taxon>Chlorophyceae</taxon>
        <taxon>CS clade</taxon>
        <taxon>Chlamydomonadales</taxon>
        <taxon>Haematococcaceae</taxon>
        <taxon>Haematococcus</taxon>
    </lineage>
</organism>
<keyword evidence="3" id="KW-1185">Reference proteome</keyword>
<evidence type="ECO:0000313" key="3">
    <source>
        <dbReference type="Proteomes" id="UP000485058"/>
    </source>
</evidence>
<evidence type="ECO:0000256" key="1">
    <source>
        <dbReference type="SAM" id="SignalP"/>
    </source>
</evidence>
<feature type="signal peptide" evidence="1">
    <location>
        <begin position="1"/>
        <end position="21"/>
    </location>
</feature>
<name>A0A699Z6Y8_HAELA</name>
<evidence type="ECO:0000313" key="2">
    <source>
        <dbReference type="EMBL" id="GFH14998.1"/>
    </source>
</evidence>
<gene>
    <name evidence="2" type="ORF">HaLaN_11146</name>
</gene>
<protein>
    <recommendedName>
        <fullName evidence="4">Secreted protein</fullName>
    </recommendedName>
</protein>